<dbReference type="OrthoDB" id="6623990at2"/>
<sequence>MNTEEKRIHWIDNIKFLGMILVVIGHCIPYNSILSKYIYSFHMPLFFFLSGIVYDSKKYKNLKEIGRKKAKSILIPYFTFSIITYVFWILISSRFTKSSVNVNPLQPLIGIFYSNAIGNWMIYDGPLWFLTCLFLTEIEFYFINKLSNGNTKKTIFILGLICIIAVIDGRYMTFRLPWSFDISLTAVVFYGCGFIFKNKIKKLQKFICNKKINMFICVPFLMTNVIFCILNRHIEMNYGLYGNTIYFYISSLSGIIFYSITFMVFVNYKNKFFGYIGRNTIIILSLHLVFINCIRGLVYFIFKIPMQLLTNNLYIGLLLVVICGFSFIPICYIVNRYAPFIIGKSSKNVA</sequence>
<organism evidence="3 4">
    <name type="scientific">Clostridium acidisoli DSM 12555</name>
    <dbReference type="NCBI Taxonomy" id="1121291"/>
    <lineage>
        <taxon>Bacteria</taxon>
        <taxon>Bacillati</taxon>
        <taxon>Bacillota</taxon>
        <taxon>Clostridia</taxon>
        <taxon>Eubacteriales</taxon>
        <taxon>Clostridiaceae</taxon>
        <taxon>Clostridium</taxon>
    </lineage>
</organism>
<evidence type="ECO:0000259" key="2">
    <source>
        <dbReference type="Pfam" id="PF01757"/>
    </source>
</evidence>
<evidence type="ECO:0000313" key="3">
    <source>
        <dbReference type="EMBL" id="SMC29138.1"/>
    </source>
</evidence>
<feature type="domain" description="Acyltransferase 3" evidence="2">
    <location>
        <begin position="8"/>
        <end position="333"/>
    </location>
</feature>
<evidence type="ECO:0000256" key="1">
    <source>
        <dbReference type="SAM" id="Phobius"/>
    </source>
</evidence>
<accession>A0A1W1Y070</accession>
<dbReference type="PANTHER" id="PTHR37312:SF1">
    <property type="entry name" value="MEMBRANE-BOUND ACYLTRANSFERASE YKRP-RELATED"/>
    <property type="match status" value="1"/>
</dbReference>
<dbReference type="InterPro" id="IPR002656">
    <property type="entry name" value="Acyl_transf_3_dom"/>
</dbReference>
<feature type="transmembrane region" description="Helical" evidence="1">
    <location>
        <begin position="314"/>
        <end position="334"/>
    </location>
</feature>
<feature type="transmembrane region" description="Helical" evidence="1">
    <location>
        <begin position="125"/>
        <end position="143"/>
    </location>
</feature>
<protein>
    <submittedName>
        <fullName evidence="3">Fucose 4-O-acetylase</fullName>
    </submittedName>
</protein>
<keyword evidence="4" id="KW-1185">Reference proteome</keyword>
<dbReference type="PANTHER" id="PTHR37312">
    <property type="entry name" value="MEMBRANE-BOUND ACYLTRANSFERASE YKRP-RELATED"/>
    <property type="match status" value="1"/>
</dbReference>
<feature type="transmembrane region" description="Helical" evidence="1">
    <location>
        <begin position="178"/>
        <end position="196"/>
    </location>
</feature>
<gene>
    <name evidence="3" type="ORF">SAMN02745134_03787</name>
</gene>
<dbReference type="Pfam" id="PF01757">
    <property type="entry name" value="Acyl_transf_3"/>
    <property type="match status" value="1"/>
</dbReference>
<dbReference type="RefSeq" id="WP_084117761.1">
    <property type="nucleotide sequence ID" value="NZ_FWXH01000036.1"/>
</dbReference>
<keyword evidence="1" id="KW-1133">Transmembrane helix</keyword>
<dbReference type="Proteomes" id="UP000192468">
    <property type="component" value="Unassembled WGS sequence"/>
</dbReference>
<keyword evidence="1" id="KW-0812">Transmembrane</keyword>
<dbReference type="AlphaFoldDB" id="A0A1W1Y070"/>
<reference evidence="3 4" key="1">
    <citation type="submission" date="2017-04" db="EMBL/GenBank/DDBJ databases">
        <authorList>
            <person name="Afonso C.L."/>
            <person name="Miller P.J."/>
            <person name="Scott M.A."/>
            <person name="Spackman E."/>
            <person name="Goraichik I."/>
            <person name="Dimitrov K.M."/>
            <person name="Suarez D.L."/>
            <person name="Swayne D.E."/>
        </authorList>
    </citation>
    <scope>NUCLEOTIDE SEQUENCE [LARGE SCALE GENOMIC DNA]</scope>
    <source>
        <strain evidence="3 4">DSM 12555</strain>
    </source>
</reference>
<feature type="transmembrane region" description="Helical" evidence="1">
    <location>
        <begin position="212"/>
        <end position="233"/>
    </location>
</feature>
<name>A0A1W1Y070_9CLOT</name>
<evidence type="ECO:0000313" key="4">
    <source>
        <dbReference type="Proteomes" id="UP000192468"/>
    </source>
</evidence>
<dbReference type="STRING" id="1121291.SAMN02745134_03787"/>
<keyword evidence="1" id="KW-0472">Membrane</keyword>
<dbReference type="InterPro" id="IPR052734">
    <property type="entry name" value="Nod_factor_acetyltransferase"/>
</dbReference>
<feature type="transmembrane region" description="Helical" evidence="1">
    <location>
        <begin position="245"/>
        <end position="268"/>
    </location>
</feature>
<feature type="transmembrane region" description="Helical" evidence="1">
    <location>
        <begin position="12"/>
        <end position="31"/>
    </location>
</feature>
<feature type="transmembrane region" description="Helical" evidence="1">
    <location>
        <begin position="74"/>
        <end position="91"/>
    </location>
</feature>
<feature type="transmembrane region" description="Helical" evidence="1">
    <location>
        <begin position="280"/>
        <end position="302"/>
    </location>
</feature>
<proteinExistence type="predicted"/>
<dbReference type="EMBL" id="FWXH01000036">
    <property type="protein sequence ID" value="SMC29138.1"/>
    <property type="molecule type" value="Genomic_DNA"/>
</dbReference>
<dbReference type="GO" id="GO:0016747">
    <property type="term" value="F:acyltransferase activity, transferring groups other than amino-acyl groups"/>
    <property type="evidence" value="ECO:0007669"/>
    <property type="project" value="InterPro"/>
</dbReference>
<feature type="transmembrane region" description="Helical" evidence="1">
    <location>
        <begin position="155"/>
        <end position="172"/>
    </location>
</feature>
<feature type="transmembrane region" description="Helical" evidence="1">
    <location>
        <begin position="37"/>
        <end position="54"/>
    </location>
</feature>